<keyword evidence="1" id="KW-0812">Transmembrane</keyword>
<proteinExistence type="predicted"/>
<dbReference type="EMBL" id="GBRH01197434">
    <property type="protein sequence ID" value="JAE00462.1"/>
    <property type="molecule type" value="Transcribed_RNA"/>
</dbReference>
<reference evidence="2" key="1">
    <citation type="submission" date="2014-09" db="EMBL/GenBank/DDBJ databases">
        <authorList>
            <person name="Magalhaes I.L.F."/>
            <person name="Oliveira U."/>
            <person name="Santos F.R."/>
            <person name="Vidigal T.H.D.A."/>
            <person name="Brescovit A.D."/>
            <person name="Santos A.J."/>
        </authorList>
    </citation>
    <scope>NUCLEOTIDE SEQUENCE</scope>
    <source>
        <tissue evidence="2">Shoot tissue taken approximately 20 cm above the soil surface</tissue>
    </source>
</reference>
<name>A0A0A9EK35_ARUDO</name>
<evidence type="ECO:0000313" key="2">
    <source>
        <dbReference type="EMBL" id="JAE00462.1"/>
    </source>
</evidence>
<feature type="transmembrane region" description="Helical" evidence="1">
    <location>
        <begin position="24"/>
        <end position="48"/>
    </location>
</feature>
<accession>A0A0A9EK35</accession>
<organism evidence="2">
    <name type="scientific">Arundo donax</name>
    <name type="common">Giant reed</name>
    <name type="synonym">Donax arundinaceus</name>
    <dbReference type="NCBI Taxonomy" id="35708"/>
    <lineage>
        <taxon>Eukaryota</taxon>
        <taxon>Viridiplantae</taxon>
        <taxon>Streptophyta</taxon>
        <taxon>Embryophyta</taxon>
        <taxon>Tracheophyta</taxon>
        <taxon>Spermatophyta</taxon>
        <taxon>Magnoliopsida</taxon>
        <taxon>Liliopsida</taxon>
        <taxon>Poales</taxon>
        <taxon>Poaceae</taxon>
        <taxon>PACMAD clade</taxon>
        <taxon>Arundinoideae</taxon>
        <taxon>Arundineae</taxon>
        <taxon>Arundo</taxon>
    </lineage>
</organism>
<reference evidence="2" key="2">
    <citation type="journal article" date="2015" name="Data Brief">
        <title>Shoot transcriptome of the giant reed, Arundo donax.</title>
        <authorList>
            <person name="Barrero R.A."/>
            <person name="Guerrero F.D."/>
            <person name="Moolhuijzen P."/>
            <person name="Goolsby J.A."/>
            <person name="Tidwell J."/>
            <person name="Bellgard S.E."/>
            <person name="Bellgard M.I."/>
        </authorList>
    </citation>
    <scope>NUCLEOTIDE SEQUENCE</scope>
    <source>
        <tissue evidence="2">Shoot tissue taken approximately 20 cm above the soil surface</tissue>
    </source>
</reference>
<protein>
    <submittedName>
        <fullName evidence="2">Uncharacterized protein</fullName>
    </submittedName>
</protein>
<sequence>MAEDNWKSMLPSVLHTPFFKFTTYHFSVFSIVCFWFLVLDFVFPLCRLMEMGISSLRKICPT</sequence>
<keyword evidence="1" id="KW-1133">Transmembrane helix</keyword>
<keyword evidence="1" id="KW-0472">Membrane</keyword>
<dbReference type="AlphaFoldDB" id="A0A0A9EK35"/>
<evidence type="ECO:0000256" key="1">
    <source>
        <dbReference type="SAM" id="Phobius"/>
    </source>
</evidence>